<sequence length="188" mass="21096">MQTIESSVLRISISEKGAKLVNFIAQNKQTDYFKDENEQKQLEIIFKGAGQGENLADILPWTVVDKGDSRVSLALIDDNSSYKNFPYHFEAILTYALEGNRIDIKFYLKNNSHKDLPFSLQFLMPVFTGWLITTNANELELSRDDTTLTLDSAHFALTAAHEQVKASIDQASLASDSDEELTLTLTLS</sequence>
<dbReference type="AlphaFoldDB" id="A0A0F4LAS3"/>
<dbReference type="STRING" id="1218507.JF74_15590"/>
<protein>
    <recommendedName>
        <fullName evidence="3">Aldose epimerase</fullName>
    </recommendedName>
</protein>
<reference evidence="1 2" key="1">
    <citation type="submission" date="2015-01" db="EMBL/GenBank/DDBJ databases">
        <title>Comparative genomics of the lactic acid bacteria isolated from the honey bee gut.</title>
        <authorList>
            <person name="Ellegaard K.M."/>
            <person name="Tamarit D."/>
            <person name="Javelind E."/>
            <person name="Olofsson T."/>
            <person name="Andersson S.G."/>
            <person name="Vasquez A."/>
        </authorList>
    </citation>
    <scope>NUCLEOTIDE SEQUENCE [LARGE SCALE GENOMIC DNA]</scope>
    <source>
        <strain evidence="1 2">Hma8</strain>
    </source>
</reference>
<dbReference type="SUPFAM" id="SSF74650">
    <property type="entry name" value="Galactose mutarotase-like"/>
    <property type="match status" value="1"/>
</dbReference>
<evidence type="ECO:0008006" key="3">
    <source>
        <dbReference type="Google" id="ProtNLM"/>
    </source>
</evidence>
<dbReference type="InterPro" id="IPR014718">
    <property type="entry name" value="GH-type_carb-bd"/>
</dbReference>
<evidence type="ECO:0000313" key="2">
    <source>
        <dbReference type="Proteomes" id="UP000033531"/>
    </source>
</evidence>
<dbReference type="InterPro" id="IPR008183">
    <property type="entry name" value="Aldose_1/G6P_1-epimerase"/>
</dbReference>
<dbReference type="RefSeq" id="WP_046325488.1">
    <property type="nucleotide sequence ID" value="NZ_JBHTMT010000004.1"/>
</dbReference>
<dbReference type="OrthoDB" id="2309238at2"/>
<gene>
    <name evidence="1" type="ORF">JF74_15590</name>
</gene>
<evidence type="ECO:0000313" key="1">
    <source>
        <dbReference type="EMBL" id="KJY55710.1"/>
    </source>
</evidence>
<proteinExistence type="predicted"/>
<dbReference type="HOGENOM" id="CLU_1439450_0_0_9"/>
<dbReference type="Proteomes" id="UP000033531">
    <property type="component" value="Unassembled WGS sequence"/>
</dbReference>
<name>A0A0F4LAS3_9LACO</name>
<organism evidence="1 2">
    <name type="scientific">Lactobacillus melliventris</name>
    <dbReference type="NCBI Taxonomy" id="1218507"/>
    <lineage>
        <taxon>Bacteria</taxon>
        <taxon>Bacillati</taxon>
        <taxon>Bacillota</taxon>
        <taxon>Bacilli</taxon>
        <taxon>Lactobacillales</taxon>
        <taxon>Lactobacillaceae</taxon>
        <taxon>Lactobacillus</taxon>
    </lineage>
</organism>
<comment type="caution">
    <text evidence="1">The sequence shown here is derived from an EMBL/GenBank/DDBJ whole genome shotgun (WGS) entry which is preliminary data.</text>
</comment>
<dbReference type="PATRIC" id="fig|1218507.3.peg.1752"/>
<dbReference type="GO" id="GO:0005975">
    <property type="term" value="P:carbohydrate metabolic process"/>
    <property type="evidence" value="ECO:0007669"/>
    <property type="project" value="InterPro"/>
</dbReference>
<dbReference type="InterPro" id="IPR011013">
    <property type="entry name" value="Gal_mutarotase_sf_dom"/>
</dbReference>
<dbReference type="EMBL" id="JXLI01000013">
    <property type="protein sequence ID" value="KJY55710.1"/>
    <property type="molecule type" value="Genomic_DNA"/>
</dbReference>
<dbReference type="Pfam" id="PF01263">
    <property type="entry name" value="Aldose_epim"/>
    <property type="match status" value="1"/>
</dbReference>
<dbReference type="GO" id="GO:0030246">
    <property type="term" value="F:carbohydrate binding"/>
    <property type="evidence" value="ECO:0007669"/>
    <property type="project" value="InterPro"/>
</dbReference>
<dbReference type="Gene3D" id="2.70.98.10">
    <property type="match status" value="1"/>
</dbReference>
<dbReference type="GO" id="GO:0016853">
    <property type="term" value="F:isomerase activity"/>
    <property type="evidence" value="ECO:0007669"/>
    <property type="project" value="InterPro"/>
</dbReference>
<accession>A0A0F4LAS3</accession>